<proteinExistence type="predicted"/>
<accession>A0ACC3BBC9</accession>
<evidence type="ECO:0000313" key="1">
    <source>
        <dbReference type="EMBL" id="KAK1147927.1"/>
    </source>
</evidence>
<dbReference type="Proteomes" id="UP001177260">
    <property type="component" value="Unassembled WGS sequence"/>
</dbReference>
<evidence type="ECO:0000313" key="2">
    <source>
        <dbReference type="Proteomes" id="UP001177260"/>
    </source>
</evidence>
<sequence length="319" mass="34055">MSQQKIFITGATGFIGRVVTEQAIKDGYSVRALSRKEEGDALLKSLGATPVRGDLTSLDVLAHESASADIIFHLAFDHDFTKPYDQILALDTAAVNALASPLVGTNKPLITTGGTAMVAPAPNDEETDETSPLPPNPLIPRHLAEVNSLSWAAKGVRSISIRLPQYVYGRGTANGFAALLIKLAIQFHESVYLGDGEYCTSSVHVDDAARLYIDAAARARPGDVFNGTANTDTTYKAIATAVGAAAQVPVRSITAEEATARWGPFLTAFFSIANRASNRKAVEQLDWKPEGPVLLEEITQGSYLAVVEEFKKAKKAGKL</sequence>
<gene>
    <name evidence="1" type="ORF">N8T08_000443</name>
</gene>
<dbReference type="EMBL" id="JAOPJF010000010">
    <property type="protein sequence ID" value="KAK1147927.1"/>
    <property type="molecule type" value="Genomic_DNA"/>
</dbReference>
<reference evidence="1 2" key="1">
    <citation type="journal article" date="2023" name="ACS Omega">
        <title>Identification of the Neoaspergillic Acid Biosynthesis Gene Cluster by Establishing an In Vitro CRISPR-Ribonucleoprotein Genetic System in Aspergillus melleus.</title>
        <authorList>
            <person name="Yuan B."/>
            <person name="Grau M.F."/>
            <person name="Murata R.M."/>
            <person name="Torok T."/>
            <person name="Venkateswaran K."/>
            <person name="Stajich J.E."/>
            <person name="Wang C.C.C."/>
        </authorList>
    </citation>
    <scope>NUCLEOTIDE SEQUENCE [LARGE SCALE GENOMIC DNA]</scope>
    <source>
        <strain evidence="1 2">IMV 1140</strain>
    </source>
</reference>
<name>A0ACC3BBC9_9EURO</name>
<organism evidence="1 2">
    <name type="scientific">Aspergillus melleus</name>
    <dbReference type="NCBI Taxonomy" id="138277"/>
    <lineage>
        <taxon>Eukaryota</taxon>
        <taxon>Fungi</taxon>
        <taxon>Dikarya</taxon>
        <taxon>Ascomycota</taxon>
        <taxon>Pezizomycotina</taxon>
        <taxon>Eurotiomycetes</taxon>
        <taxon>Eurotiomycetidae</taxon>
        <taxon>Eurotiales</taxon>
        <taxon>Aspergillaceae</taxon>
        <taxon>Aspergillus</taxon>
        <taxon>Aspergillus subgen. Circumdati</taxon>
    </lineage>
</organism>
<comment type="caution">
    <text evidence="1">The sequence shown here is derived from an EMBL/GenBank/DDBJ whole genome shotgun (WGS) entry which is preliminary data.</text>
</comment>
<keyword evidence="2" id="KW-1185">Reference proteome</keyword>
<protein>
    <submittedName>
        <fullName evidence="1">Uncharacterized protein</fullName>
    </submittedName>
</protein>